<dbReference type="EMBL" id="FP475956">
    <property type="protein sequence ID" value="CAZ88394.1"/>
    <property type="molecule type" value="Genomic_DNA"/>
</dbReference>
<dbReference type="KEGG" id="thi:THI_1721"/>
<evidence type="ECO:0000256" key="1">
    <source>
        <dbReference type="SAM" id="MobiDB-lite"/>
    </source>
</evidence>
<feature type="compositionally biased region" description="Low complexity" evidence="1">
    <location>
        <begin position="9"/>
        <end position="18"/>
    </location>
</feature>
<dbReference type="RefSeq" id="WP_013105722.1">
    <property type="nucleotide sequence ID" value="NC_014145.1"/>
</dbReference>
<accession>D6CSX5</accession>
<gene>
    <name evidence="3" type="ordered locus">THI_1721</name>
</gene>
<dbReference type="OrthoDB" id="9156261at2"/>
<keyword evidence="2" id="KW-0812">Transmembrane</keyword>
<organism evidence="3 4">
    <name type="scientific">Thiomonas arsenitoxydans (strain DSM 22701 / CIP 110005 / 3As)</name>
    <dbReference type="NCBI Taxonomy" id="426114"/>
    <lineage>
        <taxon>Bacteria</taxon>
        <taxon>Pseudomonadati</taxon>
        <taxon>Pseudomonadota</taxon>
        <taxon>Betaproteobacteria</taxon>
        <taxon>Burkholderiales</taxon>
        <taxon>Thiomonas</taxon>
    </lineage>
</organism>
<dbReference type="HOGENOM" id="CLU_885482_0_0_4"/>
<keyword evidence="2" id="KW-0472">Membrane</keyword>
<feature type="compositionally biased region" description="Polar residues" evidence="1">
    <location>
        <begin position="23"/>
        <end position="35"/>
    </location>
</feature>
<keyword evidence="2" id="KW-1133">Transmembrane helix</keyword>
<evidence type="ECO:0000313" key="4">
    <source>
        <dbReference type="Proteomes" id="UP000002372"/>
    </source>
</evidence>
<reference evidence="4" key="2">
    <citation type="journal article" date="2010" name="PLoS Genet.">
        <title>Structure, function, and evolution of the Thiomonas spp. genome.</title>
        <authorList>
            <person name="Arsene-Ploetze F."/>
            <person name="Koechler S."/>
            <person name="Marchal M."/>
            <person name="Coppee J.Y."/>
            <person name="Chandler M."/>
            <person name="Bonnefoy V."/>
            <person name="Brochier-Armanet C."/>
            <person name="Barakat M."/>
            <person name="Barbe V."/>
            <person name="Battaglia-Brunet F."/>
            <person name="Bruneel O."/>
            <person name="Bryan C.G."/>
            <person name="Cleiss-Arnold J."/>
            <person name="Cruveiller S."/>
            <person name="Erhardt M."/>
            <person name="Heinrich-Salmeron A."/>
            <person name="Hommais F."/>
            <person name="Joulian C."/>
            <person name="Krin E."/>
            <person name="Lieutaud A."/>
            <person name="Lievremont D."/>
            <person name="Michel C."/>
            <person name="Muller D."/>
            <person name="Ortet P."/>
            <person name="Proux C."/>
            <person name="Siguier P."/>
            <person name="Roche D."/>
            <person name="Rouy Z."/>
            <person name="Salvignol G."/>
            <person name="Slyemi D."/>
            <person name="Talla E."/>
            <person name="Weiss S."/>
            <person name="Weissenbach J."/>
            <person name="Medigue C."/>
            <person name="Bertin P.N."/>
        </authorList>
    </citation>
    <scope>NUCLEOTIDE SEQUENCE [LARGE SCALE GENOMIC DNA]</scope>
    <source>
        <strain evidence="4">DSM 22701 / CIP 110005 / 3As</strain>
    </source>
</reference>
<dbReference type="AlphaFoldDB" id="D6CSX5"/>
<dbReference type="Proteomes" id="UP000002372">
    <property type="component" value="Chromosome"/>
</dbReference>
<evidence type="ECO:0000313" key="3">
    <source>
        <dbReference type="EMBL" id="CAZ88394.1"/>
    </source>
</evidence>
<feature type="transmembrane region" description="Helical" evidence="2">
    <location>
        <begin position="127"/>
        <end position="149"/>
    </location>
</feature>
<sequence>MTTAHKQPHAACAPATAPIPTPSSSDAKQTTARPPRSETSVLAKFALVLPIIYIALCLIGFGVSMAVESHLGIPHSSLYKGQIDLLDLSSIGMLYLLPLITKIAVDINNNPLTFFGHLFSQQWLSNWLGTAAFALIIGLAAFFLLSVLFHKSQQPAADAKKPWRGQQKWEQFTGQLAKAKEALRGKGWRTVLAIGIGVLFQPLSALLAALALIVVALVLSMPVVIGIASGTALLCQDTHGAAMGCSPTAPMVKTPPATSPAQQIIDVHLKDGKDIAGIYLLSTPSAVLIFQPQTRQAMAVATESIADMSFKMHP</sequence>
<name>D6CSX5_THIA3</name>
<feature type="transmembrane region" description="Helical" evidence="2">
    <location>
        <begin position="190"/>
        <end position="219"/>
    </location>
</feature>
<protein>
    <submittedName>
        <fullName evidence="3">Cation transport ATPase</fullName>
    </submittedName>
</protein>
<feature type="transmembrane region" description="Helical" evidence="2">
    <location>
        <begin position="45"/>
        <end position="67"/>
    </location>
</feature>
<reference key="1">
    <citation type="submission" date="2009-07" db="EMBL/GenBank/DDBJ databases">
        <authorList>
            <person name="Genoscope - CEA"/>
        </authorList>
    </citation>
    <scope>NUCLEOTIDE SEQUENCE</scope>
    <source>
        <strain>3As</strain>
    </source>
</reference>
<evidence type="ECO:0000256" key="2">
    <source>
        <dbReference type="SAM" id="Phobius"/>
    </source>
</evidence>
<feature type="region of interest" description="Disordered" evidence="1">
    <location>
        <begin position="1"/>
        <end position="35"/>
    </location>
</feature>
<proteinExistence type="predicted"/>